<keyword evidence="4" id="KW-1185">Reference proteome</keyword>
<dbReference type="Pfam" id="PF10503">
    <property type="entry name" value="Esterase_PHB"/>
    <property type="match status" value="1"/>
</dbReference>
<dbReference type="InterPro" id="IPR050955">
    <property type="entry name" value="Plant_Biomass_Hydrol_Est"/>
</dbReference>
<dbReference type="GO" id="GO:0016787">
    <property type="term" value="F:hydrolase activity"/>
    <property type="evidence" value="ECO:0007669"/>
    <property type="project" value="UniProtKB-KW"/>
</dbReference>
<dbReference type="AlphaFoldDB" id="A0A2W4CYQ5"/>
<accession>A0A2W4CYQ5</accession>
<dbReference type="InterPro" id="IPR029058">
    <property type="entry name" value="AB_hydrolase_fold"/>
</dbReference>
<dbReference type="SUPFAM" id="SSF53474">
    <property type="entry name" value="alpha/beta-Hydrolases"/>
    <property type="match status" value="1"/>
</dbReference>
<keyword evidence="2" id="KW-0378">Hydrolase</keyword>
<comment type="caution">
    <text evidence="3">The sequence shown here is derived from an EMBL/GenBank/DDBJ whole genome shotgun (WGS) entry which is preliminary data.</text>
</comment>
<dbReference type="RefSeq" id="WP_111162584.1">
    <property type="nucleotide sequence ID" value="NZ_PCDP01000050.1"/>
</dbReference>
<dbReference type="PANTHER" id="PTHR43037">
    <property type="entry name" value="UNNAMED PRODUCT-RELATED"/>
    <property type="match status" value="1"/>
</dbReference>
<dbReference type="OrthoDB" id="9767239at2"/>
<evidence type="ECO:0000256" key="2">
    <source>
        <dbReference type="ARBA" id="ARBA00022801"/>
    </source>
</evidence>
<evidence type="ECO:0008006" key="5">
    <source>
        <dbReference type="Google" id="ProtNLM"/>
    </source>
</evidence>
<evidence type="ECO:0000313" key="3">
    <source>
        <dbReference type="EMBL" id="PZM10444.1"/>
    </source>
</evidence>
<dbReference type="Gene3D" id="3.40.50.1820">
    <property type="entry name" value="alpha/beta hydrolase"/>
    <property type="match status" value="1"/>
</dbReference>
<dbReference type="GO" id="GO:0005576">
    <property type="term" value="C:extracellular region"/>
    <property type="evidence" value="ECO:0007669"/>
    <property type="project" value="InterPro"/>
</dbReference>
<dbReference type="EMBL" id="PCDP01000050">
    <property type="protein sequence ID" value="PZM10444.1"/>
    <property type="molecule type" value="Genomic_DNA"/>
</dbReference>
<proteinExistence type="predicted"/>
<organism evidence="3 4">
    <name type="scientific">Rhizobium tubonense</name>
    <dbReference type="NCBI Taxonomy" id="484088"/>
    <lineage>
        <taxon>Bacteria</taxon>
        <taxon>Pseudomonadati</taxon>
        <taxon>Pseudomonadota</taxon>
        <taxon>Alphaproteobacteria</taxon>
        <taxon>Hyphomicrobiales</taxon>
        <taxon>Rhizobiaceae</taxon>
        <taxon>Rhizobium/Agrobacterium group</taxon>
        <taxon>Rhizobium</taxon>
    </lineage>
</organism>
<evidence type="ECO:0000313" key="4">
    <source>
        <dbReference type="Proteomes" id="UP000248925"/>
    </source>
</evidence>
<gene>
    <name evidence="3" type="ORF">CPY51_23030</name>
</gene>
<dbReference type="PANTHER" id="PTHR43037:SF1">
    <property type="entry name" value="BLL1128 PROTEIN"/>
    <property type="match status" value="1"/>
</dbReference>
<dbReference type="NCBIfam" id="TIGR01840">
    <property type="entry name" value="esterase_phb"/>
    <property type="match status" value="1"/>
</dbReference>
<dbReference type="Proteomes" id="UP000248925">
    <property type="component" value="Unassembled WGS sequence"/>
</dbReference>
<keyword evidence="1" id="KW-0732">Signal</keyword>
<dbReference type="InterPro" id="IPR010126">
    <property type="entry name" value="Esterase_phb"/>
</dbReference>
<protein>
    <recommendedName>
        <fullName evidence="5">Esterase</fullName>
    </recommendedName>
</protein>
<reference evidence="3 4" key="1">
    <citation type="journal article" date="2018" name="Sci. Rep.">
        <title>Rhizobium tumorigenes sp. nov., a novel plant tumorigenic bacterium isolated from cane gall tumors on thornless blackberry.</title>
        <authorList>
            <person name="Kuzmanovi N."/>
            <person name="Smalla K."/>
            <person name="Gronow S."/>
            <person name="PuBawska J."/>
        </authorList>
    </citation>
    <scope>NUCLEOTIDE SEQUENCE [LARGE SCALE GENOMIC DNA]</scope>
    <source>
        <strain evidence="3 4">CCBAU 85046</strain>
    </source>
</reference>
<evidence type="ECO:0000256" key="1">
    <source>
        <dbReference type="ARBA" id="ARBA00022729"/>
    </source>
</evidence>
<sequence>MRSLSDTLERLARFKKLGAMDIPSSRLVPFEPPTTNPGNLSAKIYVPAGVAEHPALVVILHGCMQSAGGYDDSAGWSRLADTYGFLVLYPEQKRENNANLCFNWFVPDDIMRESGEAHSIRQFVEAAAVNYNVDRKRIFVTGLSAGGAMANVMLATYPDVFAGGAIIAGLPYGVASSVPEAFDRMRGHGLPDPDRLRLLLRAAAPAFSNPPTISVWHGTDDRTVSNLNAVALVEQWRGVLGLEKAPTTQATVGKDKAAVWMDRFGQALLSYHSISGMGHGTPLDASNGDEKPSPFMLDIGISSTRQIGYEWGLTPSFDRREVPLAATNRAGPETPNLGHLNSDIQNTIESALRSAGLMK</sequence>
<name>A0A2W4CYQ5_9HYPH</name>